<reference evidence="4 5" key="1">
    <citation type="submission" date="2023-08" db="EMBL/GenBank/DDBJ databases">
        <authorList>
            <person name="Folkvardsen B D."/>
            <person name="Norman A."/>
        </authorList>
    </citation>
    <scope>NUCLEOTIDE SEQUENCE [LARGE SCALE GENOMIC DNA]</scope>
    <source>
        <strain evidence="4 5">Mu0050</strain>
    </source>
</reference>
<gene>
    <name evidence="4" type="ORF">MU0050_002271</name>
</gene>
<evidence type="ECO:0000313" key="4">
    <source>
        <dbReference type="EMBL" id="CAJ1582769.1"/>
    </source>
</evidence>
<dbReference type="Pfam" id="PF13378">
    <property type="entry name" value="MR_MLE_C"/>
    <property type="match status" value="1"/>
</dbReference>
<dbReference type="PANTHER" id="PTHR48073:SF2">
    <property type="entry name" value="O-SUCCINYLBENZOATE SYNTHASE"/>
    <property type="match status" value="1"/>
</dbReference>
<proteinExistence type="predicted"/>
<accession>A0ABN9P133</accession>
<evidence type="ECO:0000259" key="3">
    <source>
        <dbReference type="SMART" id="SM00922"/>
    </source>
</evidence>
<dbReference type="PANTHER" id="PTHR48073">
    <property type="entry name" value="O-SUCCINYLBENZOATE SYNTHASE-RELATED"/>
    <property type="match status" value="1"/>
</dbReference>
<sequence length="322" mass="32850">MQTLIDLAGARVFAIPADDGLGETRAREGMLIEGPQGWGEFSPADSADPAELARWLTAATEPGTVGWPDAVRGRVPVAVTVPAVPAEQARRLAAGSGCRTADVLVGPGDAADIARVEAVRDALGPAGRVRCRAGAPWAVDTAAAVIAELARAAGELEFVTQPCASLAETAALRRAVDVPIGVEASRHQVGGRPDPALAQAADVVVLDCGPLGGVRRALRVGEMAGLPSAVTSTAVSTVGLAAAVALAAALPDSGYACGTGERALLAGDLVSESRSLTPTDGFLPVAPMPPGPRADLLERFAVTDPRRIARWRHRLEIARSAG</sequence>
<dbReference type="Gene3D" id="3.20.20.120">
    <property type="entry name" value="Enolase-like C-terminal domain"/>
    <property type="match status" value="1"/>
</dbReference>
<name>A0ABN9P133_9MYCO</name>
<dbReference type="Proteomes" id="UP001190466">
    <property type="component" value="Chromosome"/>
</dbReference>
<dbReference type="InterPro" id="IPR036849">
    <property type="entry name" value="Enolase-like_C_sf"/>
</dbReference>
<keyword evidence="5" id="KW-1185">Reference proteome</keyword>
<dbReference type="SUPFAM" id="SSF51604">
    <property type="entry name" value="Enolase C-terminal domain-like"/>
    <property type="match status" value="1"/>
</dbReference>
<keyword evidence="1" id="KW-0474">Menaquinone biosynthesis</keyword>
<dbReference type="SMART" id="SM00922">
    <property type="entry name" value="MR_MLE"/>
    <property type="match status" value="1"/>
</dbReference>
<feature type="domain" description="Mandelate racemase/muconate lactonizing enzyme C-terminal" evidence="3">
    <location>
        <begin position="82"/>
        <end position="179"/>
    </location>
</feature>
<dbReference type="EMBL" id="OY726395">
    <property type="protein sequence ID" value="CAJ1582769.1"/>
    <property type="molecule type" value="Genomic_DNA"/>
</dbReference>
<dbReference type="InterPro" id="IPR029065">
    <property type="entry name" value="Enolase_C-like"/>
</dbReference>
<organism evidence="4 5">
    <name type="scientific">[Mycobacterium] wendilense</name>
    <dbReference type="NCBI Taxonomy" id="3064284"/>
    <lineage>
        <taxon>Bacteria</taxon>
        <taxon>Bacillati</taxon>
        <taxon>Actinomycetota</taxon>
        <taxon>Actinomycetes</taxon>
        <taxon>Mycobacteriales</taxon>
        <taxon>Mycobacteriaceae</taxon>
        <taxon>Mycolicibacter</taxon>
    </lineage>
</organism>
<protein>
    <submittedName>
        <fullName evidence="4">Enolase C-terminal domain-like protein</fullName>
    </submittedName>
</protein>
<evidence type="ECO:0000256" key="2">
    <source>
        <dbReference type="ARBA" id="ARBA00022723"/>
    </source>
</evidence>
<dbReference type="Pfam" id="PF18374">
    <property type="entry name" value="Enolase_like_N"/>
    <property type="match status" value="1"/>
</dbReference>
<dbReference type="InterPro" id="IPR013342">
    <property type="entry name" value="Mandelate_racemase_C"/>
</dbReference>
<evidence type="ECO:0000256" key="1">
    <source>
        <dbReference type="ARBA" id="ARBA00022428"/>
    </source>
</evidence>
<keyword evidence="2" id="KW-0479">Metal-binding</keyword>
<dbReference type="RefSeq" id="WP_316516728.1">
    <property type="nucleotide sequence ID" value="NZ_OY726395.1"/>
</dbReference>
<evidence type="ECO:0000313" key="5">
    <source>
        <dbReference type="Proteomes" id="UP001190466"/>
    </source>
</evidence>